<sequence length="267" mass="28746">MRKPIRRVSPLIALVMMSTPVLSAHAADEPLATDRPDFVESSDVVGRGRLQIETSIAGERQRQAGTTARLSSTPTLLRIGISDSLELRVETDGRLRARSSDASGVYRESGWADTAIGIKWHQRDGDEERMTPGIGWLLHVDIDSGSGPFRGDGLRPSLRMVAEWEFAGGWTAGLMPGLYQDRDASGRYIGGILAGVVGKSFTQRLRGFIEVSGQQLTSKRHGGQATTLDTGLACLLSPDLQIDIAASRGLSTAAPDFGWTLGLSARF</sequence>
<evidence type="ECO:0000313" key="2">
    <source>
        <dbReference type="EMBL" id="MFG6459610.1"/>
    </source>
</evidence>
<protein>
    <submittedName>
        <fullName evidence="2">Transporter</fullName>
    </submittedName>
</protein>
<organism evidence="2 3">
    <name type="scientific">Pelomonas nitida</name>
    <dbReference type="NCBI Taxonomy" id="3299027"/>
    <lineage>
        <taxon>Bacteria</taxon>
        <taxon>Pseudomonadati</taxon>
        <taxon>Pseudomonadota</taxon>
        <taxon>Betaproteobacteria</taxon>
        <taxon>Burkholderiales</taxon>
        <taxon>Sphaerotilaceae</taxon>
        <taxon>Roseateles</taxon>
    </lineage>
</organism>
<dbReference type="RefSeq" id="WP_394491787.1">
    <property type="nucleotide sequence ID" value="NZ_JBIGIA010000025.1"/>
</dbReference>
<dbReference type="EMBL" id="JBIGIA010000025">
    <property type="protein sequence ID" value="MFG6459610.1"/>
    <property type="molecule type" value="Genomic_DNA"/>
</dbReference>
<dbReference type="InterPro" id="IPR025737">
    <property type="entry name" value="FApF"/>
</dbReference>
<keyword evidence="3" id="KW-1185">Reference proteome</keyword>
<reference evidence="2 3" key="1">
    <citation type="submission" date="2024-09" db="EMBL/GenBank/DDBJ databases">
        <title>Novel species of the genus Pelomonas and Roseateles isolated from streams.</title>
        <authorList>
            <person name="Lu H."/>
        </authorList>
    </citation>
    <scope>NUCLEOTIDE SEQUENCE [LARGE SCALE GENOMIC DNA]</scope>
    <source>
        <strain evidence="2 3">BYS96W</strain>
    </source>
</reference>
<dbReference type="Proteomes" id="UP001606305">
    <property type="component" value="Unassembled WGS sequence"/>
</dbReference>
<accession>A0ABW7GCC3</accession>
<proteinExistence type="predicted"/>
<evidence type="ECO:0000256" key="1">
    <source>
        <dbReference type="SAM" id="SignalP"/>
    </source>
</evidence>
<feature type="chain" id="PRO_5046402084" evidence="1">
    <location>
        <begin position="27"/>
        <end position="267"/>
    </location>
</feature>
<gene>
    <name evidence="2" type="ORF">ACG00X_22475</name>
</gene>
<dbReference type="Pfam" id="PF13557">
    <property type="entry name" value="Phenol_MetA_deg"/>
    <property type="match status" value="1"/>
</dbReference>
<keyword evidence="1" id="KW-0732">Signal</keyword>
<comment type="caution">
    <text evidence="2">The sequence shown here is derived from an EMBL/GenBank/DDBJ whole genome shotgun (WGS) entry which is preliminary data.</text>
</comment>
<evidence type="ECO:0000313" key="3">
    <source>
        <dbReference type="Proteomes" id="UP001606305"/>
    </source>
</evidence>
<feature type="signal peptide" evidence="1">
    <location>
        <begin position="1"/>
        <end position="26"/>
    </location>
</feature>
<name>A0ABW7GCC3_9BURK</name>